<name>B6K1J0_SCHJY</name>
<dbReference type="GeneID" id="7048602"/>
<dbReference type="Gene3D" id="1.25.40.1040">
    <property type="match status" value="1"/>
</dbReference>
<evidence type="ECO:0000313" key="6">
    <source>
        <dbReference type="Proteomes" id="UP000001744"/>
    </source>
</evidence>
<sequence>MAKQLGPKEISHFRTALKCFETKQYKKGLKSIDTVLERSPEHGESLALKGLLLHSLQQKEEGYKFVHLGLRHDISSSVCWHMYGLICKADKDYVQALKCYINASKLDRANPNLQRDIALLQSQLRSFKALVDTRNTLLQANPGVRANWSALAVASYLNGNAAKCKKLLEAFESTVAEGVPVEPLEESEAQLFLNISIAKSEGPEAALKHLLSVDKAILDRLAFYEAKAQYEFALEKFQDAKQTLFLLINRNPDHHKYYEDLQRAAGNVDAKGNITNATAYLELLDKLATLFPRADAPRRLALNVAEGDDFVRRVDTYLRLALKRGVPSVFVNIKALLRADNVKRQAVAGLVEAYRYNLRTHGHLDEAASADQTLEPPSTMLWVLYFLAQYYDFVRDLEKAMELVDEALMHTPSLTELYIVKARIYKHQGELDKAAAVMNSGRELDLQDRFVNNKCAKYMLRANKNEEAANIVSLFTRNDVVGGALGDLADMQCMWYMWEDGMAHARQKKYALALKRFLTIYKNYKVWEDDQYDFHFFAFRKGSLRTYVDMLKWEDGIMTQQTVIKALEEVVKIYLQVFDYPILKLGPKEADLQKILSNSLSDDERKKLHKKLKKDLAKRHEREEKIKAADKAHLKPEEGLQQTLDEDPLGEHLIATEKPLEEADKYLKELLKYGADRFSVQLLAAQLFARQADSAKAVAALEKAGQLATSDDSPVFEDQKQKINQLLEKQASS</sequence>
<dbReference type="InterPro" id="IPR011990">
    <property type="entry name" value="TPR-like_helical_dom_sf"/>
</dbReference>
<feature type="region of interest" description="Disordered" evidence="3">
    <location>
        <begin position="625"/>
        <end position="648"/>
    </location>
</feature>
<dbReference type="SMART" id="SM00028">
    <property type="entry name" value="TPR"/>
    <property type="match status" value="7"/>
</dbReference>
<protein>
    <submittedName>
        <fullName evidence="4">NatA N-acetyltransferase complex subunit</fullName>
    </submittedName>
</protein>
<gene>
    <name evidence="5" type="primary">naa15</name>
    <name evidence="4" type="ORF">SJAG_02920</name>
</gene>
<dbReference type="OrthoDB" id="10263032at2759"/>
<dbReference type="Gene3D" id="1.25.40.1010">
    <property type="match status" value="1"/>
</dbReference>
<accession>B6K1J0</accession>
<reference evidence="4 6" key="1">
    <citation type="journal article" date="2011" name="Science">
        <title>Comparative functional genomics of the fission yeasts.</title>
        <authorList>
            <person name="Rhind N."/>
            <person name="Chen Z."/>
            <person name="Yassour M."/>
            <person name="Thompson D.A."/>
            <person name="Haas B.J."/>
            <person name="Habib N."/>
            <person name="Wapinski I."/>
            <person name="Roy S."/>
            <person name="Lin M.F."/>
            <person name="Heiman D.I."/>
            <person name="Young S.K."/>
            <person name="Furuya K."/>
            <person name="Guo Y."/>
            <person name="Pidoux A."/>
            <person name="Chen H.M."/>
            <person name="Robbertse B."/>
            <person name="Goldberg J.M."/>
            <person name="Aoki K."/>
            <person name="Bayne E.H."/>
            <person name="Berlin A.M."/>
            <person name="Desjardins C.A."/>
            <person name="Dobbs E."/>
            <person name="Dukaj L."/>
            <person name="Fan L."/>
            <person name="FitzGerald M.G."/>
            <person name="French C."/>
            <person name="Gujja S."/>
            <person name="Hansen K."/>
            <person name="Keifenheim D."/>
            <person name="Levin J.Z."/>
            <person name="Mosher R.A."/>
            <person name="Mueller C.A."/>
            <person name="Pfiffner J."/>
            <person name="Priest M."/>
            <person name="Russ C."/>
            <person name="Smialowska A."/>
            <person name="Swoboda P."/>
            <person name="Sykes S.M."/>
            <person name="Vaughn M."/>
            <person name="Vengrova S."/>
            <person name="Yoder R."/>
            <person name="Zeng Q."/>
            <person name="Allshire R."/>
            <person name="Baulcombe D."/>
            <person name="Birren B.W."/>
            <person name="Brown W."/>
            <person name="Ekwall K."/>
            <person name="Kellis M."/>
            <person name="Leatherwood J."/>
            <person name="Levin H."/>
            <person name="Margalit H."/>
            <person name="Martienssen R."/>
            <person name="Nieduszynski C.A."/>
            <person name="Spatafora J.W."/>
            <person name="Friedman N."/>
            <person name="Dalgaard J.Z."/>
            <person name="Baumann P."/>
            <person name="Niki H."/>
            <person name="Regev A."/>
            <person name="Nusbaum C."/>
        </authorList>
    </citation>
    <scope>NUCLEOTIDE SEQUENCE [LARGE SCALE GENOMIC DNA]</scope>
    <source>
        <strain evidence="6">yFS275 / FY16936</strain>
    </source>
</reference>
<evidence type="ECO:0000256" key="3">
    <source>
        <dbReference type="SAM" id="MobiDB-lite"/>
    </source>
</evidence>
<dbReference type="VEuPathDB" id="FungiDB:SJAG_02920"/>
<dbReference type="OMA" id="MEMRADY"/>
<keyword evidence="6" id="KW-1185">Reference proteome</keyword>
<keyword evidence="1" id="KW-0677">Repeat</keyword>
<dbReference type="eggNOG" id="KOG1156">
    <property type="taxonomic scope" value="Eukaryota"/>
</dbReference>
<dbReference type="PIRSF" id="PIRSF000422">
    <property type="entry name" value="N-terminal-AcTrfase-A_aux_su"/>
    <property type="match status" value="1"/>
</dbReference>
<evidence type="ECO:0000256" key="1">
    <source>
        <dbReference type="ARBA" id="ARBA00022737"/>
    </source>
</evidence>
<dbReference type="STRING" id="402676.B6K1J0"/>
<dbReference type="EMBL" id="KE651166">
    <property type="protein sequence ID" value="EEB07811.1"/>
    <property type="molecule type" value="Genomic_DNA"/>
</dbReference>
<keyword evidence="2" id="KW-0802">TPR repeat</keyword>
<dbReference type="SUPFAM" id="SSF48452">
    <property type="entry name" value="TPR-like"/>
    <property type="match status" value="2"/>
</dbReference>
<dbReference type="FunFam" id="1.25.40.1040:FF:000003">
    <property type="entry name" value="N-terminal acetyltransferase A, auxiliary subunit"/>
    <property type="match status" value="1"/>
</dbReference>
<dbReference type="GO" id="GO:0005737">
    <property type="term" value="C:cytoplasm"/>
    <property type="evidence" value="ECO:0000318"/>
    <property type="project" value="GO_Central"/>
</dbReference>
<dbReference type="PANTHER" id="PTHR22767:SF2">
    <property type="entry name" value="N(ALPHA)-ACETYLTRANSFERASE 15_16, ISOFORM A"/>
    <property type="match status" value="1"/>
</dbReference>
<dbReference type="GO" id="GO:0010698">
    <property type="term" value="F:acetyltransferase activator activity"/>
    <property type="evidence" value="ECO:0000318"/>
    <property type="project" value="GO_Central"/>
</dbReference>
<dbReference type="Pfam" id="PF12569">
    <property type="entry name" value="NatA_aux_su"/>
    <property type="match status" value="1"/>
</dbReference>
<dbReference type="AlphaFoldDB" id="B6K1J0"/>
<dbReference type="JaponicusDB" id="SJAG_02920">
    <property type="gene designation" value="naa15"/>
</dbReference>
<dbReference type="PANTHER" id="PTHR22767">
    <property type="entry name" value="N-TERMINAL ACETYLTRANSFERASE-RELATED"/>
    <property type="match status" value="1"/>
</dbReference>
<dbReference type="HOGENOM" id="CLU_006686_0_0_1"/>
<feature type="compositionally biased region" description="Basic and acidic residues" evidence="3">
    <location>
        <begin position="625"/>
        <end position="638"/>
    </location>
</feature>
<evidence type="ECO:0000256" key="2">
    <source>
        <dbReference type="ARBA" id="ARBA00022803"/>
    </source>
</evidence>
<organism evidence="4 6">
    <name type="scientific">Schizosaccharomyces japonicus (strain yFS275 / FY16936)</name>
    <name type="common">Fission yeast</name>
    <dbReference type="NCBI Taxonomy" id="402676"/>
    <lineage>
        <taxon>Eukaryota</taxon>
        <taxon>Fungi</taxon>
        <taxon>Dikarya</taxon>
        <taxon>Ascomycota</taxon>
        <taxon>Taphrinomycotina</taxon>
        <taxon>Schizosaccharomycetes</taxon>
        <taxon>Schizosaccharomycetales</taxon>
        <taxon>Schizosaccharomycetaceae</taxon>
        <taxon>Schizosaccharomyces</taxon>
    </lineage>
</organism>
<dbReference type="InterPro" id="IPR019734">
    <property type="entry name" value="TPR_rpt"/>
</dbReference>
<dbReference type="InterPro" id="IPR021183">
    <property type="entry name" value="NatA_aux_su"/>
</dbReference>
<evidence type="ECO:0000313" key="5">
    <source>
        <dbReference type="JaponicusDB" id="SJAG_02920"/>
    </source>
</evidence>
<dbReference type="GO" id="GO:0031415">
    <property type="term" value="C:NatA complex"/>
    <property type="evidence" value="ECO:0000318"/>
    <property type="project" value="GO_Central"/>
</dbReference>
<dbReference type="RefSeq" id="XP_002174104.1">
    <property type="nucleotide sequence ID" value="XM_002174068.2"/>
</dbReference>
<dbReference type="Proteomes" id="UP000001744">
    <property type="component" value="Unassembled WGS sequence"/>
</dbReference>
<evidence type="ECO:0000313" key="4">
    <source>
        <dbReference type="EMBL" id="EEB07811.1"/>
    </source>
</evidence>
<dbReference type="GO" id="GO:0016740">
    <property type="term" value="F:transferase activity"/>
    <property type="evidence" value="ECO:0007669"/>
    <property type="project" value="UniProtKB-KW"/>
</dbReference>
<proteinExistence type="predicted"/>